<evidence type="ECO:0000256" key="3">
    <source>
        <dbReference type="ARBA" id="ARBA00022692"/>
    </source>
</evidence>
<feature type="transmembrane region" description="Helical" evidence="6">
    <location>
        <begin position="366"/>
        <end position="387"/>
    </location>
</feature>
<feature type="transmembrane region" description="Helical" evidence="6">
    <location>
        <begin position="275"/>
        <end position="299"/>
    </location>
</feature>
<dbReference type="PANTHER" id="PTHR43124:SF5">
    <property type="entry name" value="PURINE RIBONUCLEOSIDE EFFLUX PUMP NEPI"/>
    <property type="match status" value="1"/>
</dbReference>
<dbReference type="InterPro" id="IPR050189">
    <property type="entry name" value="MFS_Efflux_Transporters"/>
</dbReference>
<proteinExistence type="predicted"/>
<dbReference type="EMBL" id="BAAALS010000001">
    <property type="protein sequence ID" value="GAA1736112.1"/>
    <property type="molecule type" value="Genomic_DNA"/>
</dbReference>
<keyword evidence="2" id="KW-1003">Cell membrane</keyword>
<dbReference type="CDD" id="cd17324">
    <property type="entry name" value="MFS_NepI_like"/>
    <property type="match status" value="1"/>
</dbReference>
<feature type="transmembrane region" description="Helical" evidence="6">
    <location>
        <begin position="136"/>
        <end position="157"/>
    </location>
</feature>
<evidence type="ECO:0000313" key="8">
    <source>
        <dbReference type="EMBL" id="GAA1736112.1"/>
    </source>
</evidence>
<evidence type="ECO:0000259" key="7">
    <source>
        <dbReference type="PROSITE" id="PS50850"/>
    </source>
</evidence>
<dbReference type="InterPro" id="IPR036259">
    <property type="entry name" value="MFS_trans_sf"/>
</dbReference>
<evidence type="ECO:0000256" key="6">
    <source>
        <dbReference type="SAM" id="Phobius"/>
    </source>
</evidence>
<keyword evidence="5 6" id="KW-0472">Membrane</keyword>
<feature type="transmembrane region" description="Helical" evidence="6">
    <location>
        <begin position="393"/>
        <end position="414"/>
    </location>
</feature>
<sequence length="417" mass="42685">MDRRRAIKPGPREPGNSGVVTLTSTQPRVVPAARAAGRHRSPWLAVAALSVGIYALVMAEFLPASLLSPIAADMGVSEGTAGQAVTATAITGIIAAPTVGILVPRLDRRYLLASLTLLAIVSNAIVAVAPSYPVLLAARLLLGVAIAGFWAMALAVVGHLVPAGRMGRATMSINLGMSLATVTAVPVGTYLGEVLGWRPVFWLAVVVAFVALSLQLLWLPPVAPSGATPLRTLIDTARTRTMQLGLLAVLLVAGGHFAAFTYVRPAAERVPAITAPQLALLLTVFGVATFGGNLVAGWLADRRLRLILLLSPLLIGVATIGVAVLSSSYALIALSVGLWGLAFGGIPSVVMTWVSRVEPDRLEPAGGLITGMFQVAIAVGAAAGGLLLDAFDIQVALLVAGVAAAAGGVVFASARKV</sequence>
<feature type="transmembrane region" description="Helical" evidence="6">
    <location>
        <begin position="110"/>
        <end position="130"/>
    </location>
</feature>
<dbReference type="InterPro" id="IPR011701">
    <property type="entry name" value="MFS"/>
</dbReference>
<keyword evidence="9" id="KW-1185">Reference proteome</keyword>
<dbReference type="Proteomes" id="UP001500655">
    <property type="component" value="Unassembled WGS sequence"/>
</dbReference>
<feature type="transmembrane region" description="Helical" evidence="6">
    <location>
        <begin position="331"/>
        <end position="354"/>
    </location>
</feature>
<evidence type="ECO:0000256" key="1">
    <source>
        <dbReference type="ARBA" id="ARBA00004651"/>
    </source>
</evidence>
<dbReference type="Pfam" id="PF07690">
    <property type="entry name" value="MFS_1"/>
    <property type="match status" value="2"/>
</dbReference>
<dbReference type="Gene3D" id="1.20.1250.20">
    <property type="entry name" value="MFS general substrate transporter like domains"/>
    <property type="match status" value="2"/>
</dbReference>
<evidence type="ECO:0000256" key="2">
    <source>
        <dbReference type="ARBA" id="ARBA00022475"/>
    </source>
</evidence>
<reference evidence="8 9" key="1">
    <citation type="journal article" date="2019" name="Int. J. Syst. Evol. Microbiol.">
        <title>The Global Catalogue of Microorganisms (GCM) 10K type strain sequencing project: providing services to taxonomists for standard genome sequencing and annotation.</title>
        <authorList>
            <consortium name="The Broad Institute Genomics Platform"/>
            <consortium name="The Broad Institute Genome Sequencing Center for Infectious Disease"/>
            <person name="Wu L."/>
            <person name="Ma J."/>
        </authorList>
    </citation>
    <scope>NUCLEOTIDE SEQUENCE [LARGE SCALE GENOMIC DNA]</scope>
    <source>
        <strain evidence="8 9">JCM 13249</strain>
    </source>
</reference>
<keyword evidence="3 6" id="KW-0812">Transmembrane</keyword>
<dbReference type="PANTHER" id="PTHR43124">
    <property type="entry name" value="PURINE EFFLUX PUMP PBUE"/>
    <property type="match status" value="1"/>
</dbReference>
<gene>
    <name evidence="8" type="ORF">GCM10009681_03260</name>
</gene>
<evidence type="ECO:0000256" key="4">
    <source>
        <dbReference type="ARBA" id="ARBA00022989"/>
    </source>
</evidence>
<feature type="domain" description="Major facilitator superfamily (MFS) profile" evidence="7">
    <location>
        <begin position="45"/>
        <end position="417"/>
    </location>
</feature>
<feature type="transmembrane region" description="Helical" evidence="6">
    <location>
        <begin position="306"/>
        <end position="325"/>
    </location>
</feature>
<feature type="transmembrane region" description="Helical" evidence="6">
    <location>
        <begin position="244"/>
        <end position="263"/>
    </location>
</feature>
<protein>
    <submittedName>
        <fullName evidence="8">MFS transporter</fullName>
    </submittedName>
</protein>
<evidence type="ECO:0000256" key="5">
    <source>
        <dbReference type="ARBA" id="ARBA00023136"/>
    </source>
</evidence>
<name>A0ABN2JR85_9ACTN</name>
<comment type="subcellular location">
    <subcellularLocation>
        <location evidence="1">Cell membrane</location>
        <topology evidence="1">Multi-pass membrane protein</topology>
    </subcellularLocation>
</comment>
<keyword evidence="4 6" id="KW-1133">Transmembrane helix</keyword>
<feature type="transmembrane region" description="Helical" evidence="6">
    <location>
        <begin position="200"/>
        <end position="223"/>
    </location>
</feature>
<feature type="transmembrane region" description="Helical" evidence="6">
    <location>
        <begin position="84"/>
        <end position="103"/>
    </location>
</feature>
<comment type="caution">
    <text evidence="8">The sequence shown here is derived from an EMBL/GenBank/DDBJ whole genome shotgun (WGS) entry which is preliminary data.</text>
</comment>
<dbReference type="PROSITE" id="PS50850">
    <property type="entry name" value="MFS"/>
    <property type="match status" value="1"/>
</dbReference>
<dbReference type="InterPro" id="IPR020846">
    <property type="entry name" value="MFS_dom"/>
</dbReference>
<organism evidence="8 9">
    <name type="scientific">Luedemannella helvata</name>
    <dbReference type="NCBI Taxonomy" id="349315"/>
    <lineage>
        <taxon>Bacteria</taxon>
        <taxon>Bacillati</taxon>
        <taxon>Actinomycetota</taxon>
        <taxon>Actinomycetes</taxon>
        <taxon>Micromonosporales</taxon>
        <taxon>Micromonosporaceae</taxon>
        <taxon>Luedemannella</taxon>
    </lineage>
</organism>
<accession>A0ABN2JR85</accession>
<evidence type="ECO:0000313" key="9">
    <source>
        <dbReference type="Proteomes" id="UP001500655"/>
    </source>
</evidence>
<feature type="transmembrane region" description="Helical" evidence="6">
    <location>
        <begin position="43"/>
        <end position="64"/>
    </location>
</feature>
<dbReference type="SUPFAM" id="SSF103473">
    <property type="entry name" value="MFS general substrate transporter"/>
    <property type="match status" value="1"/>
</dbReference>
<feature type="transmembrane region" description="Helical" evidence="6">
    <location>
        <begin position="169"/>
        <end position="188"/>
    </location>
</feature>